<comment type="similarity">
    <text evidence="1">Belongs to the bacterial solute-binding protein 3 family.</text>
</comment>
<dbReference type="Proteomes" id="UP000198519">
    <property type="component" value="Unassembled WGS sequence"/>
</dbReference>
<sequence length="266" mass="29245">MTRLFSALTLFITWLAVFPLAQADTLDDILERKTLRVGVSMFAPWTIEAADDQLIGFEVDLANKLAGDLGVDTELKVYEWDKIIAALQQGEIDVIAAGMAITPHRALQVNFSLPYMTSGVTLATNTGKTQSIHSLEQLNQESVVITSVTDSFGNELAATLFDRATQLPFATKEEAQQAITSGRAHAYVASVPETLYLALDNPGTIDLPLGKPLVASKAGLAVRRGEQEWLNFLNAWVTVHQADGWLDTNYAYWFKSLDWQTRVAAQ</sequence>
<name>A0A1I4LR80_9GAMM</name>
<protein>
    <submittedName>
        <fullName evidence="5">Amino acid ABC transporter substrate-binding protein, PAAT family</fullName>
    </submittedName>
</protein>
<evidence type="ECO:0000313" key="5">
    <source>
        <dbReference type="EMBL" id="SFL93401.1"/>
    </source>
</evidence>
<dbReference type="EMBL" id="FOUE01000001">
    <property type="protein sequence ID" value="SFL93401.1"/>
    <property type="molecule type" value="Genomic_DNA"/>
</dbReference>
<evidence type="ECO:0000256" key="2">
    <source>
        <dbReference type="ARBA" id="ARBA00022729"/>
    </source>
</evidence>
<feature type="domain" description="Solute-binding protein family 3/N-terminal" evidence="4">
    <location>
        <begin position="34"/>
        <end position="257"/>
    </location>
</feature>
<accession>A0A1I4LR80</accession>
<dbReference type="SUPFAM" id="SSF53850">
    <property type="entry name" value="Periplasmic binding protein-like II"/>
    <property type="match status" value="1"/>
</dbReference>
<dbReference type="OrthoDB" id="368476at2"/>
<evidence type="ECO:0000256" key="3">
    <source>
        <dbReference type="SAM" id="SignalP"/>
    </source>
</evidence>
<dbReference type="Gene3D" id="3.40.190.10">
    <property type="entry name" value="Periplasmic binding protein-like II"/>
    <property type="match status" value="2"/>
</dbReference>
<dbReference type="AlphaFoldDB" id="A0A1I4LR80"/>
<evidence type="ECO:0000256" key="1">
    <source>
        <dbReference type="ARBA" id="ARBA00010333"/>
    </source>
</evidence>
<reference evidence="6" key="1">
    <citation type="submission" date="2016-10" db="EMBL/GenBank/DDBJ databases">
        <authorList>
            <person name="Varghese N."/>
            <person name="Submissions S."/>
        </authorList>
    </citation>
    <scope>NUCLEOTIDE SEQUENCE [LARGE SCALE GENOMIC DNA]</scope>
    <source>
        <strain evidence="6">CGMCC 1.7061</strain>
    </source>
</reference>
<feature type="signal peptide" evidence="3">
    <location>
        <begin position="1"/>
        <end position="23"/>
    </location>
</feature>
<dbReference type="STRING" id="488535.SAMN04487963_0609"/>
<keyword evidence="2 3" id="KW-0732">Signal</keyword>
<keyword evidence="6" id="KW-1185">Reference proteome</keyword>
<dbReference type="SMART" id="SM00062">
    <property type="entry name" value="PBPb"/>
    <property type="match status" value="1"/>
</dbReference>
<dbReference type="InterPro" id="IPR001638">
    <property type="entry name" value="Solute-binding_3/MltF_N"/>
</dbReference>
<dbReference type="PANTHER" id="PTHR35936">
    <property type="entry name" value="MEMBRANE-BOUND LYTIC MUREIN TRANSGLYCOSYLASE F"/>
    <property type="match status" value="1"/>
</dbReference>
<evidence type="ECO:0000313" key="6">
    <source>
        <dbReference type="Proteomes" id="UP000198519"/>
    </source>
</evidence>
<gene>
    <name evidence="5" type="ORF">SAMN04487963_0609</name>
</gene>
<organism evidence="5 6">
    <name type="scientific">Marinobacter zhejiangensis</name>
    <dbReference type="NCBI Taxonomy" id="488535"/>
    <lineage>
        <taxon>Bacteria</taxon>
        <taxon>Pseudomonadati</taxon>
        <taxon>Pseudomonadota</taxon>
        <taxon>Gammaproteobacteria</taxon>
        <taxon>Pseudomonadales</taxon>
        <taxon>Marinobacteraceae</taxon>
        <taxon>Marinobacter</taxon>
    </lineage>
</organism>
<evidence type="ECO:0000259" key="4">
    <source>
        <dbReference type="SMART" id="SM00062"/>
    </source>
</evidence>
<dbReference type="Pfam" id="PF00497">
    <property type="entry name" value="SBP_bac_3"/>
    <property type="match status" value="1"/>
</dbReference>
<feature type="chain" id="PRO_5011481841" evidence="3">
    <location>
        <begin position="24"/>
        <end position="266"/>
    </location>
</feature>
<proteinExistence type="inferred from homology"/>
<dbReference type="PANTHER" id="PTHR35936:SF38">
    <property type="entry name" value="GLUTAMINE-BINDING PERIPLASMIC PROTEIN"/>
    <property type="match status" value="1"/>
</dbReference>
<dbReference type="RefSeq" id="WP_092020399.1">
    <property type="nucleotide sequence ID" value="NZ_FOUE01000001.1"/>
</dbReference>